<dbReference type="GO" id="GO:0016705">
    <property type="term" value="F:oxidoreductase activity, acting on paired donors, with incorporation or reduction of molecular oxygen"/>
    <property type="evidence" value="ECO:0007669"/>
    <property type="project" value="UniProtKB-ARBA"/>
</dbReference>
<organism evidence="11 12">
    <name type="scientific">Nocardioides bruguierae</name>
    <dbReference type="NCBI Taxonomy" id="2945102"/>
    <lineage>
        <taxon>Bacteria</taxon>
        <taxon>Bacillati</taxon>
        <taxon>Actinomycetota</taxon>
        <taxon>Actinomycetes</taxon>
        <taxon>Propionibacteriales</taxon>
        <taxon>Nocardioidaceae</taxon>
        <taxon>Nocardioides</taxon>
    </lineage>
</organism>
<dbReference type="GO" id="GO:0016020">
    <property type="term" value="C:membrane"/>
    <property type="evidence" value="ECO:0007669"/>
    <property type="project" value="InterPro"/>
</dbReference>
<dbReference type="GO" id="GO:0046872">
    <property type="term" value="F:metal ion binding"/>
    <property type="evidence" value="ECO:0007669"/>
    <property type="project" value="UniProtKB-KW"/>
</dbReference>
<dbReference type="GO" id="GO:0051537">
    <property type="term" value="F:2 iron, 2 sulfur cluster binding"/>
    <property type="evidence" value="ECO:0007669"/>
    <property type="project" value="UniProtKB-KW"/>
</dbReference>
<dbReference type="CDD" id="cd03467">
    <property type="entry name" value="Rieske"/>
    <property type="match status" value="1"/>
</dbReference>
<evidence type="ECO:0000313" key="12">
    <source>
        <dbReference type="Proteomes" id="UP001139485"/>
    </source>
</evidence>
<dbReference type="GO" id="GO:0004497">
    <property type="term" value="F:monooxygenase activity"/>
    <property type="evidence" value="ECO:0007669"/>
    <property type="project" value="UniProtKB-ARBA"/>
</dbReference>
<sequence length="161" mass="15777">MTDAQQTDSSTTDQHSGSTGCCCGAGHGLSRRRALGLGAAGLTAPVLAACGSSEEAATDTEPTATSGEALGAAADVPVGSGVIYTDAEVVVTQPTEGEYKGFSAVCTHQGCIVSQISADGIVCTCHNSVFDVATGEVVSGPAPSPLGSVEVTVDGDEVTVA</sequence>
<keyword evidence="4" id="KW-0479">Metal-binding</keyword>
<reference evidence="11" key="1">
    <citation type="submission" date="2022-05" db="EMBL/GenBank/DDBJ databases">
        <authorList>
            <person name="Tuo L."/>
        </authorList>
    </citation>
    <scope>NUCLEOTIDE SEQUENCE</scope>
    <source>
        <strain evidence="11">BSK12Z-4</strain>
    </source>
</reference>
<dbReference type="InterPro" id="IPR017941">
    <property type="entry name" value="Rieske_2Fe-2S"/>
</dbReference>
<evidence type="ECO:0000256" key="4">
    <source>
        <dbReference type="ARBA" id="ARBA00022723"/>
    </source>
</evidence>
<comment type="cofactor">
    <cofactor evidence="9">
        <name>[2Fe-2S] cluster</name>
        <dbReference type="ChEBI" id="CHEBI:190135"/>
    </cofactor>
</comment>
<comment type="caution">
    <text evidence="11">The sequence shown here is derived from an EMBL/GenBank/DDBJ whole genome shotgun (WGS) entry which is preliminary data.</text>
</comment>
<dbReference type="PRINTS" id="PR00162">
    <property type="entry name" value="RIESKE"/>
</dbReference>
<name>A0A9X2D3Y4_9ACTN</name>
<dbReference type="InterPro" id="IPR006311">
    <property type="entry name" value="TAT_signal"/>
</dbReference>
<keyword evidence="7" id="KW-1015">Disulfide bond</keyword>
<gene>
    <name evidence="11" type="ORF">M8330_01075</name>
</gene>
<dbReference type="Pfam" id="PF00355">
    <property type="entry name" value="Rieske"/>
    <property type="match status" value="1"/>
</dbReference>
<evidence type="ECO:0000256" key="7">
    <source>
        <dbReference type="ARBA" id="ARBA00023157"/>
    </source>
</evidence>
<feature type="domain" description="Rieske" evidence="10">
    <location>
        <begin position="68"/>
        <end position="160"/>
    </location>
</feature>
<dbReference type="PROSITE" id="PS51318">
    <property type="entry name" value="TAT"/>
    <property type="match status" value="1"/>
</dbReference>
<dbReference type="PROSITE" id="PS51296">
    <property type="entry name" value="RIESKE"/>
    <property type="match status" value="1"/>
</dbReference>
<dbReference type="SUPFAM" id="SSF50022">
    <property type="entry name" value="ISP domain"/>
    <property type="match status" value="1"/>
</dbReference>
<evidence type="ECO:0000256" key="5">
    <source>
        <dbReference type="ARBA" id="ARBA00023004"/>
    </source>
</evidence>
<dbReference type="PANTHER" id="PTHR10134">
    <property type="entry name" value="CYTOCHROME B-C1 COMPLEX SUBUNIT RIESKE, MITOCHONDRIAL"/>
    <property type="match status" value="1"/>
</dbReference>
<evidence type="ECO:0000256" key="3">
    <source>
        <dbReference type="ARBA" id="ARBA00022714"/>
    </source>
</evidence>
<dbReference type="Gene3D" id="2.102.10.10">
    <property type="entry name" value="Rieske [2Fe-2S] iron-sulphur domain"/>
    <property type="match status" value="1"/>
</dbReference>
<evidence type="ECO:0000256" key="8">
    <source>
        <dbReference type="ARBA" id="ARBA00029586"/>
    </source>
</evidence>
<dbReference type="Proteomes" id="UP001139485">
    <property type="component" value="Unassembled WGS sequence"/>
</dbReference>
<evidence type="ECO:0000259" key="10">
    <source>
        <dbReference type="PROSITE" id="PS51296"/>
    </source>
</evidence>
<keyword evidence="12" id="KW-1185">Reference proteome</keyword>
<dbReference type="InterPro" id="IPR014349">
    <property type="entry name" value="Rieske_Fe-S_prot"/>
</dbReference>
<evidence type="ECO:0000313" key="11">
    <source>
        <dbReference type="EMBL" id="MCM0618883.1"/>
    </source>
</evidence>
<accession>A0A9X2D3Y4</accession>
<evidence type="ECO:0000256" key="9">
    <source>
        <dbReference type="ARBA" id="ARBA00034078"/>
    </source>
</evidence>
<evidence type="ECO:0000256" key="2">
    <source>
        <dbReference type="ARBA" id="ARBA00015816"/>
    </source>
</evidence>
<dbReference type="InterPro" id="IPR036922">
    <property type="entry name" value="Rieske_2Fe-2S_sf"/>
</dbReference>
<comment type="function">
    <text evidence="1">Iron-sulfur subunit of the cytochrome bc1 complex, an essential component of the respiratory electron transport chain required for ATP synthesis. The bc1 complex catalyzes the oxidation of menaquinol and the reduction of cytochrome c in the respiratory chain. The bc1 complex operates through a Q-cycle mechanism that couples electron transfer to generation of the proton gradient that drives ATP synthesis.</text>
</comment>
<dbReference type="EMBL" id="JAMOIL010000001">
    <property type="protein sequence ID" value="MCM0618883.1"/>
    <property type="molecule type" value="Genomic_DNA"/>
</dbReference>
<keyword evidence="6" id="KW-0411">Iron-sulfur</keyword>
<protein>
    <recommendedName>
        <fullName evidence="2">Cytochrome bc1 complex Rieske iron-sulfur subunit</fullName>
    </recommendedName>
    <alternativeName>
        <fullName evidence="8">Cytochrome bc1 reductase complex subunit QcrA</fullName>
    </alternativeName>
</protein>
<proteinExistence type="predicted"/>
<dbReference type="FunFam" id="2.102.10.10:FF:000016">
    <property type="entry name" value="Nitrite reductase/ring-hydroxylating ferredoxin subunit"/>
    <property type="match status" value="1"/>
</dbReference>
<dbReference type="RefSeq" id="WP_250825834.1">
    <property type="nucleotide sequence ID" value="NZ_JAMOIL010000001.1"/>
</dbReference>
<keyword evidence="3" id="KW-0001">2Fe-2S</keyword>
<dbReference type="InterPro" id="IPR005805">
    <property type="entry name" value="Rieske_Fe-S_prot_C"/>
</dbReference>
<dbReference type="AlphaFoldDB" id="A0A9X2D3Y4"/>
<keyword evidence="5" id="KW-0408">Iron</keyword>
<evidence type="ECO:0000256" key="6">
    <source>
        <dbReference type="ARBA" id="ARBA00023014"/>
    </source>
</evidence>
<evidence type="ECO:0000256" key="1">
    <source>
        <dbReference type="ARBA" id="ARBA00002494"/>
    </source>
</evidence>